<dbReference type="Gene3D" id="3.40.630.10">
    <property type="entry name" value="Zn peptidases"/>
    <property type="match status" value="1"/>
</dbReference>
<dbReference type="EMBL" id="FRBL01000005">
    <property type="protein sequence ID" value="SHL92785.1"/>
    <property type="molecule type" value="Genomic_DNA"/>
</dbReference>
<name>A0A1M7ELS6_9BACT</name>
<evidence type="ECO:0000313" key="4">
    <source>
        <dbReference type="Proteomes" id="UP000184420"/>
    </source>
</evidence>
<evidence type="ECO:0000256" key="1">
    <source>
        <dbReference type="SAM" id="SignalP"/>
    </source>
</evidence>
<dbReference type="OrthoDB" id="9764939at2"/>
<dbReference type="Proteomes" id="UP000184420">
    <property type="component" value="Unassembled WGS sequence"/>
</dbReference>
<dbReference type="PANTHER" id="PTHR12147">
    <property type="entry name" value="METALLOPEPTIDASE M28 FAMILY MEMBER"/>
    <property type="match status" value="1"/>
</dbReference>
<dbReference type="PANTHER" id="PTHR12147:SF26">
    <property type="entry name" value="PEPTIDASE M28 DOMAIN-CONTAINING PROTEIN"/>
    <property type="match status" value="1"/>
</dbReference>
<sequence length="294" mass="32876">MKWLFFCASILFAVPAVAQTDSVQLMKDISTLADDKYEGRKTGTAGNRQAQFYLLKRFQEAGLQPYHNTYEYPFYFKRGETNIMGTNLYGYIRGSDSKVIVISAHYDHVGIGKPNQQQDSIYNGADDNASGIGGLLAIASYFKQHPPKHTLIFLAADAEEMGLQGAKAFVARPPVPLQDIVLNINMDMIAHNDKDELYACGPTVNPQLKPAVEKVAARSNIKLLIGHDTPDTGADNWINQSDQGAFNQVKIPFIYFGVEDHVDYHKPSDEFKTINNSFYFRAVNTILDVIRELD</sequence>
<evidence type="ECO:0000259" key="2">
    <source>
        <dbReference type="Pfam" id="PF04389"/>
    </source>
</evidence>
<dbReference type="AlphaFoldDB" id="A0A1M7ELS6"/>
<dbReference type="Pfam" id="PF04389">
    <property type="entry name" value="Peptidase_M28"/>
    <property type="match status" value="1"/>
</dbReference>
<dbReference type="SUPFAM" id="SSF53187">
    <property type="entry name" value="Zn-dependent exopeptidases"/>
    <property type="match status" value="1"/>
</dbReference>
<feature type="domain" description="Peptidase M28" evidence="2">
    <location>
        <begin position="87"/>
        <end position="288"/>
    </location>
</feature>
<gene>
    <name evidence="3" type="ORF">SAMN05444266_105500</name>
</gene>
<dbReference type="RefSeq" id="WP_083550062.1">
    <property type="nucleotide sequence ID" value="NZ_FRBL01000005.1"/>
</dbReference>
<proteinExistence type="predicted"/>
<keyword evidence="1" id="KW-0732">Signal</keyword>
<dbReference type="InterPro" id="IPR007484">
    <property type="entry name" value="Peptidase_M28"/>
</dbReference>
<dbReference type="GO" id="GO:0006508">
    <property type="term" value="P:proteolysis"/>
    <property type="evidence" value="ECO:0007669"/>
    <property type="project" value="InterPro"/>
</dbReference>
<keyword evidence="4" id="KW-1185">Reference proteome</keyword>
<accession>A0A1M7ELS6</accession>
<organism evidence="3 4">
    <name type="scientific">Chitinophaga jiangningensis</name>
    <dbReference type="NCBI Taxonomy" id="1419482"/>
    <lineage>
        <taxon>Bacteria</taxon>
        <taxon>Pseudomonadati</taxon>
        <taxon>Bacteroidota</taxon>
        <taxon>Chitinophagia</taxon>
        <taxon>Chitinophagales</taxon>
        <taxon>Chitinophagaceae</taxon>
        <taxon>Chitinophaga</taxon>
    </lineage>
</organism>
<dbReference type="GO" id="GO:0008235">
    <property type="term" value="F:metalloexopeptidase activity"/>
    <property type="evidence" value="ECO:0007669"/>
    <property type="project" value="InterPro"/>
</dbReference>
<reference evidence="3 4" key="1">
    <citation type="submission" date="2016-11" db="EMBL/GenBank/DDBJ databases">
        <authorList>
            <person name="Jaros S."/>
            <person name="Januszkiewicz K."/>
            <person name="Wedrychowicz H."/>
        </authorList>
    </citation>
    <scope>NUCLEOTIDE SEQUENCE [LARGE SCALE GENOMIC DNA]</scope>
    <source>
        <strain evidence="3 4">DSM 27406</strain>
    </source>
</reference>
<evidence type="ECO:0000313" key="3">
    <source>
        <dbReference type="EMBL" id="SHL92785.1"/>
    </source>
</evidence>
<dbReference type="InterPro" id="IPR045175">
    <property type="entry name" value="M28_fam"/>
</dbReference>
<feature type="chain" id="PRO_5009925542" evidence="1">
    <location>
        <begin position="19"/>
        <end position="294"/>
    </location>
</feature>
<dbReference type="STRING" id="1419482.SAMN05444266_105500"/>
<feature type="signal peptide" evidence="1">
    <location>
        <begin position="1"/>
        <end position="18"/>
    </location>
</feature>
<protein>
    <submittedName>
        <fullName evidence="3">Peptidase family M28</fullName>
    </submittedName>
</protein>